<feature type="signal peptide" evidence="2">
    <location>
        <begin position="1"/>
        <end position="27"/>
    </location>
</feature>
<keyword evidence="4" id="KW-1185">Reference proteome</keyword>
<accession>F5Y3C4</accession>
<comment type="similarity">
    <text evidence="1">Belongs to the UPF0065 (bug) family.</text>
</comment>
<gene>
    <name evidence="3" type="primary">tctC</name>
    <name evidence="3" type="ordered locus">Rta_01480</name>
</gene>
<evidence type="ECO:0000256" key="1">
    <source>
        <dbReference type="ARBA" id="ARBA00006987"/>
    </source>
</evidence>
<dbReference type="EMBL" id="CP000245">
    <property type="protein sequence ID" value="AEG91211.1"/>
    <property type="molecule type" value="Genomic_DNA"/>
</dbReference>
<dbReference type="SUPFAM" id="SSF53850">
    <property type="entry name" value="Periplasmic binding protein-like II"/>
    <property type="match status" value="1"/>
</dbReference>
<dbReference type="KEGG" id="rta:Rta_01480"/>
<dbReference type="CDD" id="cd13578">
    <property type="entry name" value="PBP2_Bug27"/>
    <property type="match status" value="1"/>
</dbReference>
<dbReference type="OrthoDB" id="8678477at2"/>
<keyword evidence="3" id="KW-0675">Receptor</keyword>
<reference evidence="3 4" key="2">
    <citation type="journal article" date="2011" name="PLoS ONE">
        <title>The Cyst-Dividing Bacterium Ramlibacter tataouinensis TTB310 Genome Reveals a Well-Stocked Toolbox for Adaptation to a Desert Environment.</title>
        <authorList>
            <person name="De Luca G."/>
            <person name="Barakat M."/>
            <person name="Ortet P."/>
            <person name="Fochesato S."/>
            <person name="Jourlin-Castelli C."/>
            <person name="Ansaldi M."/>
            <person name="Py B."/>
            <person name="Fichant G."/>
            <person name="Coutinho P.M."/>
            <person name="Voulhoux R."/>
            <person name="Bastien O."/>
            <person name="Marechal E."/>
            <person name="Henrissat B."/>
            <person name="Quentin Y."/>
            <person name="Noirot P."/>
            <person name="Filloux A."/>
            <person name="Mejean V."/>
            <person name="Dubow M.S."/>
            <person name="Barras F."/>
            <person name="Barbe V."/>
            <person name="Weissenbach J."/>
            <person name="Mihalcescu I."/>
            <person name="Vermeglio A."/>
            <person name="Achouak W."/>
            <person name="Heulin T."/>
        </authorList>
    </citation>
    <scope>NUCLEOTIDE SEQUENCE [LARGE SCALE GENOMIC DNA]</scope>
    <source>
        <strain evidence="4">ATCC BAA-407 / DSM 14655 / LMG 21543 / TTB310</strain>
    </source>
</reference>
<proteinExistence type="inferred from homology"/>
<dbReference type="Gene3D" id="3.40.190.10">
    <property type="entry name" value="Periplasmic binding protein-like II"/>
    <property type="match status" value="1"/>
</dbReference>
<dbReference type="STRING" id="365046.Rta_01480"/>
<dbReference type="InterPro" id="IPR042100">
    <property type="entry name" value="Bug_dom1"/>
</dbReference>
<dbReference type="Gene3D" id="3.40.190.150">
    <property type="entry name" value="Bordetella uptake gene, domain 1"/>
    <property type="match status" value="1"/>
</dbReference>
<evidence type="ECO:0000256" key="2">
    <source>
        <dbReference type="SAM" id="SignalP"/>
    </source>
</evidence>
<evidence type="ECO:0000313" key="4">
    <source>
        <dbReference type="Proteomes" id="UP000008385"/>
    </source>
</evidence>
<dbReference type="PANTHER" id="PTHR42928">
    <property type="entry name" value="TRICARBOXYLATE-BINDING PROTEIN"/>
    <property type="match status" value="1"/>
</dbReference>
<dbReference type="PATRIC" id="fig|365046.3.peg.153"/>
<dbReference type="InterPro" id="IPR005064">
    <property type="entry name" value="BUG"/>
</dbReference>
<reference evidence="4" key="1">
    <citation type="submission" date="2006-01" db="EMBL/GenBank/DDBJ databases">
        <title>Genome of the cyst-dividing bacterium Ramlibacter tataouinensis.</title>
        <authorList>
            <person name="Barakat M."/>
            <person name="Ortet P."/>
            <person name="De Luca G."/>
            <person name="Jourlin-Castelli C."/>
            <person name="Ansaldi M."/>
            <person name="Py B."/>
            <person name="Fichant G."/>
            <person name="Coutinho P."/>
            <person name="Voulhoux R."/>
            <person name="Bastien O."/>
            <person name="Roy S."/>
            <person name="Marechal E."/>
            <person name="Henrissat B."/>
            <person name="Quentin Y."/>
            <person name="Noirot P."/>
            <person name="Filloux A."/>
            <person name="Mejean V."/>
            <person name="DuBow M."/>
            <person name="Barras F."/>
            <person name="Heulin T."/>
        </authorList>
    </citation>
    <scope>NUCLEOTIDE SEQUENCE [LARGE SCALE GENOMIC DNA]</scope>
    <source>
        <strain evidence="4">ATCC BAA-407 / DSM 14655 / LMG 21543 / TTB310</strain>
    </source>
</reference>
<dbReference type="AlphaFoldDB" id="F5Y3C4"/>
<dbReference type="Proteomes" id="UP000008385">
    <property type="component" value="Chromosome"/>
</dbReference>
<dbReference type="PANTHER" id="PTHR42928:SF5">
    <property type="entry name" value="BLR1237 PROTEIN"/>
    <property type="match status" value="1"/>
</dbReference>
<protein>
    <submittedName>
        <fullName evidence="3">Candidate extracytoplasmic binding receptor</fullName>
    </submittedName>
</protein>
<name>F5Y3C4_RAMTT</name>
<organism evidence="3 4">
    <name type="scientific">Ramlibacter tataouinensis (strain ATCC BAA-407 / DSM 14655 / LMG 21543 / TTB310)</name>
    <dbReference type="NCBI Taxonomy" id="365046"/>
    <lineage>
        <taxon>Bacteria</taxon>
        <taxon>Pseudomonadati</taxon>
        <taxon>Pseudomonadota</taxon>
        <taxon>Betaproteobacteria</taxon>
        <taxon>Burkholderiales</taxon>
        <taxon>Comamonadaceae</taxon>
        <taxon>Ramlibacter</taxon>
    </lineage>
</organism>
<dbReference type="RefSeq" id="WP_013899444.1">
    <property type="nucleotide sequence ID" value="NC_015677.1"/>
</dbReference>
<dbReference type="eggNOG" id="COG3181">
    <property type="taxonomic scope" value="Bacteria"/>
</dbReference>
<keyword evidence="2" id="KW-0732">Signal</keyword>
<dbReference type="HOGENOM" id="CLU_045683_0_0_4"/>
<evidence type="ECO:0000313" key="3">
    <source>
        <dbReference type="EMBL" id="AEG91211.1"/>
    </source>
</evidence>
<feature type="chain" id="PRO_5003329635" evidence="2">
    <location>
        <begin position="28"/>
        <end position="331"/>
    </location>
</feature>
<sequence>MNQPTRRAVNRAIAGILAALAATQTVAAAEDAAGYPSRPITIVVGFPPGGPTDIIARVVATRLAQTWGKPVLVENKPGAGSNIATEQVVRAAPDGYTLLVETIANATNMSVYKKLNYDTRRDLAPIVQFMASPSVLVAGSKVPAKNLDELVALARAQPGKLDYASTGVGGSPHLAGEMLKYRAGIDILHIPYKGASPALNDLLAGNVAMGFMTSLGLGQHIQSGKLRAIAVASPKRLPELPDVPTTAEAGLPDFHVLSWNGLAAPAKTPRPIIDKLNAEVNRILSTPEVRKHLESLGGFPVGGTPEEFAKYVDSEIRTWGAVVKSANFSLD</sequence>
<dbReference type="PIRSF" id="PIRSF017082">
    <property type="entry name" value="YflP"/>
    <property type="match status" value="1"/>
</dbReference>
<dbReference type="Pfam" id="PF03401">
    <property type="entry name" value="TctC"/>
    <property type="match status" value="1"/>
</dbReference>